<comment type="caution">
    <text evidence="7">The sequence shown here is derived from an EMBL/GenBank/DDBJ whole genome shotgun (WGS) entry which is preliminary data.</text>
</comment>
<evidence type="ECO:0000313" key="7">
    <source>
        <dbReference type="EMBL" id="GAA4449527.1"/>
    </source>
</evidence>
<dbReference type="PANTHER" id="PTHR38825">
    <property type="entry name" value="LYSINE EXPORTER PROTEIN (LYSE/YGGA)"/>
    <property type="match status" value="1"/>
</dbReference>
<dbReference type="InterPro" id="IPR001123">
    <property type="entry name" value="LeuE-type"/>
</dbReference>
<keyword evidence="4 6" id="KW-1133">Transmembrane helix</keyword>
<gene>
    <name evidence="7" type="ORF">GCM10023092_03910</name>
</gene>
<feature type="transmembrane region" description="Helical" evidence="6">
    <location>
        <begin position="43"/>
        <end position="64"/>
    </location>
</feature>
<keyword evidence="8" id="KW-1185">Reference proteome</keyword>
<feature type="transmembrane region" description="Helical" evidence="6">
    <location>
        <begin position="156"/>
        <end position="179"/>
    </location>
</feature>
<sequence>MEMSLMSAILGGLLLGLFMAISVGPTLFAIIKYSLNHSYKTGLAFVLGVSISDIMYVTIANLAAPWLDFIYKYEKQVALIGGIVLLVIGLIGLVRKYKPVRPSSTKTIISKGHYFRIFASGFLINTANPGVIINWIASVTLVTNATIHLSNLQSALYRTTFFGTCLVLVLGVDVLKVLLADNIRRRLTLRKVMYLQKISAACLFVIGTGLTLFTLFGNYFKDGKNLPAKKVKPVAVVSRS</sequence>
<proteinExistence type="predicted"/>
<evidence type="ECO:0000256" key="6">
    <source>
        <dbReference type="SAM" id="Phobius"/>
    </source>
</evidence>
<reference evidence="8" key="1">
    <citation type="journal article" date="2019" name="Int. J. Syst. Evol. Microbiol.">
        <title>The Global Catalogue of Microorganisms (GCM) 10K type strain sequencing project: providing services to taxonomists for standard genome sequencing and annotation.</title>
        <authorList>
            <consortium name="The Broad Institute Genomics Platform"/>
            <consortium name="The Broad Institute Genome Sequencing Center for Infectious Disease"/>
            <person name="Wu L."/>
            <person name="Ma J."/>
        </authorList>
    </citation>
    <scope>NUCLEOTIDE SEQUENCE [LARGE SCALE GENOMIC DNA]</scope>
    <source>
        <strain evidence="8">JCM 31921</strain>
    </source>
</reference>
<evidence type="ECO:0000256" key="5">
    <source>
        <dbReference type="ARBA" id="ARBA00023136"/>
    </source>
</evidence>
<keyword evidence="2" id="KW-1003">Cell membrane</keyword>
<comment type="subcellular location">
    <subcellularLocation>
        <location evidence="1">Cell membrane</location>
        <topology evidence="1">Multi-pass membrane protein</topology>
    </subcellularLocation>
</comment>
<dbReference type="Pfam" id="PF01810">
    <property type="entry name" value="LysE"/>
    <property type="match status" value="1"/>
</dbReference>
<name>A0ABP8MFJ1_9BACT</name>
<evidence type="ECO:0008006" key="9">
    <source>
        <dbReference type="Google" id="ProtNLM"/>
    </source>
</evidence>
<dbReference type="EMBL" id="BAABEZ010000002">
    <property type="protein sequence ID" value="GAA4449527.1"/>
    <property type="molecule type" value="Genomic_DNA"/>
</dbReference>
<dbReference type="PANTHER" id="PTHR38825:SF2">
    <property type="entry name" value="LYSINE TRANSPORTER LYSE"/>
    <property type="match status" value="1"/>
</dbReference>
<dbReference type="Proteomes" id="UP001501410">
    <property type="component" value="Unassembled WGS sequence"/>
</dbReference>
<evidence type="ECO:0000256" key="2">
    <source>
        <dbReference type="ARBA" id="ARBA00022475"/>
    </source>
</evidence>
<accession>A0ABP8MFJ1</accession>
<evidence type="ECO:0000256" key="3">
    <source>
        <dbReference type="ARBA" id="ARBA00022692"/>
    </source>
</evidence>
<feature type="transmembrane region" description="Helical" evidence="6">
    <location>
        <begin position="6"/>
        <end position="31"/>
    </location>
</feature>
<feature type="transmembrane region" description="Helical" evidence="6">
    <location>
        <begin position="76"/>
        <end position="94"/>
    </location>
</feature>
<feature type="transmembrane region" description="Helical" evidence="6">
    <location>
        <begin position="114"/>
        <end position="136"/>
    </location>
</feature>
<organism evidence="7 8">
    <name type="scientific">Rurimicrobium arvi</name>
    <dbReference type="NCBI Taxonomy" id="2049916"/>
    <lineage>
        <taxon>Bacteria</taxon>
        <taxon>Pseudomonadati</taxon>
        <taxon>Bacteroidota</taxon>
        <taxon>Chitinophagia</taxon>
        <taxon>Chitinophagales</taxon>
        <taxon>Chitinophagaceae</taxon>
        <taxon>Rurimicrobium</taxon>
    </lineage>
</organism>
<evidence type="ECO:0000313" key="8">
    <source>
        <dbReference type="Proteomes" id="UP001501410"/>
    </source>
</evidence>
<evidence type="ECO:0000256" key="1">
    <source>
        <dbReference type="ARBA" id="ARBA00004651"/>
    </source>
</evidence>
<protein>
    <recommendedName>
        <fullName evidence="9">Threonine/homoserine/homoserine lactone efflux protein</fullName>
    </recommendedName>
</protein>
<keyword evidence="5 6" id="KW-0472">Membrane</keyword>
<keyword evidence="3 6" id="KW-0812">Transmembrane</keyword>
<evidence type="ECO:0000256" key="4">
    <source>
        <dbReference type="ARBA" id="ARBA00022989"/>
    </source>
</evidence>
<feature type="transmembrane region" description="Helical" evidence="6">
    <location>
        <begin position="200"/>
        <end position="220"/>
    </location>
</feature>